<reference evidence="1 2" key="2">
    <citation type="journal article" date="2023" name="Plant Pathol.">
        <title>Dismantling and reorganizing Pseudomonas marginalis sensu#lato.</title>
        <authorList>
            <person name="Sawada H."/>
            <person name="Fujikawa T."/>
            <person name="Satou M."/>
        </authorList>
    </citation>
    <scope>NUCLEOTIDE SEQUENCE [LARGE SCALE GENOMIC DNA]</scope>
    <source>
        <strain evidence="1 2">MAFF 302030</strain>
    </source>
</reference>
<gene>
    <name evidence="1" type="ORF">M1B34_17255</name>
</gene>
<comment type="caution">
    <text evidence="1">The sequence shown here is derived from an EMBL/GenBank/DDBJ whole genome shotgun (WGS) entry which is preliminary data.</text>
</comment>
<dbReference type="Pfam" id="PF16277">
    <property type="entry name" value="DUF4926"/>
    <property type="match status" value="1"/>
</dbReference>
<dbReference type="RefSeq" id="WP_268265740.1">
    <property type="nucleotide sequence ID" value="NZ_JALQCW010000040.1"/>
</dbReference>
<dbReference type="EMBL" id="JALQCW010000040">
    <property type="protein sequence ID" value="MCK9799406.1"/>
    <property type="molecule type" value="Genomic_DNA"/>
</dbReference>
<dbReference type="InterPro" id="IPR032568">
    <property type="entry name" value="DUF4926"/>
</dbReference>
<evidence type="ECO:0000313" key="2">
    <source>
        <dbReference type="Proteomes" id="UP001155059"/>
    </source>
</evidence>
<protein>
    <submittedName>
        <fullName evidence="1">DUF4926 domain-containing protein</fullName>
    </submittedName>
</protein>
<evidence type="ECO:0000313" key="1">
    <source>
        <dbReference type="EMBL" id="MCK9799406.1"/>
    </source>
</evidence>
<accession>A0A9X1YXG6</accession>
<proteinExistence type="predicted"/>
<reference evidence="1 2" key="1">
    <citation type="journal article" date="2022" name="Int. J. Syst. Evol. Microbiol.">
        <title>Pseudomonas aegrilactucae sp. nov. and Pseudomonas morbosilactucae sp. nov., pathogens causing bacterial rot of lettuce in Japan.</title>
        <authorList>
            <person name="Sawada H."/>
            <person name="Fujikawa T."/>
            <person name="Satou M."/>
        </authorList>
    </citation>
    <scope>NUCLEOTIDE SEQUENCE [LARGE SCALE GENOMIC DNA]</scope>
    <source>
        <strain evidence="1 2">MAFF 302030</strain>
    </source>
</reference>
<dbReference type="Proteomes" id="UP001155059">
    <property type="component" value="Unassembled WGS sequence"/>
</dbReference>
<sequence length="65" mass="7068">MSLKINDVVRLIADVPSEGVFCGRLGVIVAVFSEPEEAYEVEFCNEGGITIVQVVLTISQLEVLE</sequence>
<organism evidence="1 2">
    <name type="scientific">Pseudomonas morbosilactucae</name>
    <dbReference type="NCBI Taxonomy" id="2938197"/>
    <lineage>
        <taxon>Bacteria</taxon>
        <taxon>Pseudomonadati</taxon>
        <taxon>Pseudomonadota</taxon>
        <taxon>Gammaproteobacteria</taxon>
        <taxon>Pseudomonadales</taxon>
        <taxon>Pseudomonadaceae</taxon>
        <taxon>Pseudomonas</taxon>
    </lineage>
</organism>
<name>A0A9X1YXG6_9PSED</name>
<dbReference type="AlphaFoldDB" id="A0A9X1YXG6"/>